<name>A0A6G1H196_9PEZI</name>
<protein>
    <submittedName>
        <fullName evidence="1">Uncharacterized protein</fullName>
    </submittedName>
</protein>
<accession>A0A6G1H196</accession>
<gene>
    <name evidence="1" type="ORF">K402DRAFT_66543</name>
</gene>
<dbReference type="AlphaFoldDB" id="A0A6G1H196"/>
<dbReference type="Proteomes" id="UP000800041">
    <property type="component" value="Unassembled WGS sequence"/>
</dbReference>
<keyword evidence="2" id="KW-1185">Reference proteome</keyword>
<evidence type="ECO:0000313" key="1">
    <source>
        <dbReference type="EMBL" id="KAF1986790.1"/>
    </source>
</evidence>
<dbReference type="EMBL" id="ML977155">
    <property type="protein sequence ID" value="KAF1986790.1"/>
    <property type="molecule type" value="Genomic_DNA"/>
</dbReference>
<sequence length="166" mass="18471">MSLRLPDSILLAAEDPWTLGETDQDFRVCTEPELARRDDDTNHLLPSALFLWTVTGFPLPLPATAHGHLPQTHGAGRGGGTQDAGILTDRDPLESFIHVEAESLSRKRNGNLVSTWLLTMGRIRRFTAAELESHDMSSNLVTLSGESDKDLDYSPDFRQLESQKWC</sequence>
<organism evidence="1 2">
    <name type="scientific">Aulographum hederae CBS 113979</name>
    <dbReference type="NCBI Taxonomy" id="1176131"/>
    <lineage>
        <taxon>Eukaryota</taxon>
        <taxon>Fungi</taxon>
        <taxon>Dikarya</taxon>
        <taxon>Ascomycota</taxon>
        <taxon>Pezizomycotina</taxon>
        <taxon>Dothideomycetes</taxon>
        <taxon>Pleosporomycetidae</taxon>
        <taxon>Aulographales</taxon>
        <taxon>Aulographaceae</taxon>
    </lineage>
</organism>
<reference evidence="1" key="1">
    <citation type="journal article" date="2020" name="Stud. Mycol.">
        <title>101 Dothideomycetes genomes: a test case for predicting lifestyles and emergence of pathogens.</title>
        <authorList>
            <person name="Haridas S."/>
            <person name="Albert R."/>
            <person name="Binder M."/>
            <person name="Bloem J."/>
            <person name="Labutti K."/>
            <person name="Salamov A."/>
            <person name="Andreopoulos B."/>
            <person name="Baker S."/>
            <person name="Barry K."/>
            <person name="Bills G."/>
            <person name="Bluhm B."/>
            <person name="Cannon C."/>
            <person name="Castanera R."/>
            <person name="Culley D."/>
            <person name="Daum C."/>
            <person name="Ezra D."/>
            <person name="Gonzalez J."/>
            <person name="Henrissat B."/>
            <person name="Kuo A."/>
            <person name="Liang C."/>
            <person name="Lipzen A."/>
            <person name="Lutzoni F."/>
            <person name="Magnuson J."/>
            <person name="Mondo S."/>
            <person name="Nolan M."/>
            <person name="Ohm R."/>
            <person name="Pangilinan J."/>
            <person name="Park H.-J."/>
            <person name="Ramirez L."/>
            <person name="Alfaro M."/>
            <person name="Sun H."/>
            <person name="Tritt A."/>
            <person name="Yoshinaga Y."/>
            <person name="Zwiers L.-H."/>
            <person name="Turgeon B."/>
            <person name="Goodwin S."/>
            <person name="Spatafora J."/>
            <person name="Crous P."/>
            <person name="Grigoriev I."/>
        </authorList>
    </citation>
    <scope>NUCLEOTIDE SEQUENCE</scope>
    <source>
        <strain evidence="1">CBS 113979</strain>
    </source>
</reference>
<evidence type="ECO:0000313" key="2">
    <source>
        <dbReference type="Proteomes" id="UP000800041"/>
    </source>
</evidence>
<proteinExistence type="predicted"/>